<reference evidence="6 7" key="1">
    <citation type="submission" date="2018-12" db="EMBL/GenBank/DDBJ databases">
        <title>Sequencing of bacterial isolates from soil warming experiment in Harvard Forest, Massachusetts, USA.</title>
        <authorList>
            <person name="Deangelis K."/>
        </authorList>
    </citation>
    <scope>NUCLEOTIDE SEQUENCE [LARGE SCALE GENOMIC DNA]</scope>
    <source>
        <strain evidence="6 7">EB153</strain>
    </source>
</reference>
<organism evidence="6 7">
    <name type="scientific">Edaphobacter aggregans</name>
    <dbReference type="NCBI Taxonomy" id="570835"/>
    <lineage>
        <taxon>Bacteria</taxon>
        <taxon>Pseudomonadati</taxon>
        <taxon>Acidobacteriota</taxon>
        <taxon>Terriglobia</taxon>
        <taxon>Terriglobales</taxon>
        <taxon>Acidobacteriaceae</taxon>
        <taxon>Edaphobacter</taxon>
    </lineage>
</organism>
<dbReference type="GO" id="GO:0006412">
    <property type="term" value="P:translation"/>
    <property type="evidence" value="ECO:0007669"/>
    <property type="project" value="UniProtKB-UniRule"/>
</dbReference>
<dbReference type="RefSeq" id="WP_125485329.1">
    <property type="nucleotide sequence ID" value="NZ_RSDW01000001.1"/>
</dbReference>
<keyword evidence="3 4" id="KW-0687">Ribonucleoprotein</keyword>
<dbReference type="HAMAP" id="MF_01363">
    <property type="entry name" value="Ribosomal_bL21"/>
    <property type="match status" value="1"/>
</dbReference>
<comment type="subunit">
    <text evidence="4">Part of the 50S ribosomal subunit. Contacts protein L20.</text>
</comment>
<comment type="function">
    <text evidence="4 5">This protein binds to 23S rRNA in the presence of protein L20.</text>
</comment>
<sequence>MYAVIRTGGKQYLVSPGEQLKIETTAHQDGAVEFSDVLAVSSEEGKFESDLTGAKVTGSVVGEGRGDKILVFKLKRKKQYKKMQGHRQNFVEIKINEIVVNGKSFKA</sequence>
<dbReference type="InterPro" id="IPR028909">
    <property type="entry name" value="bL21-like"/>
</dbReference>
<name>A0A3R9Q9W5_9BACT</name>
<protein>
    <recommendedName>
        <fullName evidence="4">Large ribosomal subunit protein bL21</fullName>
    </recommendedName>
</protein>
<evidence type="ECO:0000256" key="1">
    <source>
        <dbReference type="ARBA" id="ARBA00008563"/>
    </source>
</evidence>
<dbReference type="EMBL" id="RSDW01000001">
    <property type="protein sequence ID" value="RSL16764.1"/>
    <property type="molecule type" value="Genomic_DNA"/>
</dbReference>
<gene>
    <name evidence="4" type="primary">rplU</name>
    <name evidence="6" type="ORF">EDE15_2287</name>
</gene>
<dbReference type="Proteomes" id="UP000269669">
    <property type="component" value="Unassembled WGS sequence"/>
</dbReference>
<keyword evidence="4 5" id="KW-0699">rRNA-binding</keyword>
<accession>A0A3R9Q9W5</accession>
<comment type="similarity">
    <text evidence="1 4 5">Belongs to the bacterial ribosomal protein bL21 family.</text>
</comment>
<evidence type="ECO:0000313" key="7">
    <source>
        <dbReference type="Proteomes" id="UP000269669"/>
    </source>
</evidence>
<dbReference type="InterPro" id="IPR036164">
    <property type="entry name" value="bL21-like_sf"/>
</dbReference>
<dbReference type="GO" id="GO:0003735">
    <property type="term" value="F:structural constituent of ribosome"/>
    <property type="evidence" value="ECO:0007669"/>
    <property type="project" value="InterPro"/>
</dbReference>
<evidence type="ECO:0000256" key="3">
    <source>
        <dbReference type="ARBA" id="ARBA00023274"/>
    </source>
</evidence>
<evidence type="ECO:0000256" key="4">
    <source>
        <dbReference type="HAMAP-Rule" id="MF_01363"/>
    </source>
</evidence>
<keyword evidence="4 5" id="KW-0694">RNA-binding</keyword>
<dbReference type="GO" id="GO:0005840">
    <property type="term" value="C:ribosome"/>
    <property type="evidence" value="ECO:0007669"/>
    <property type="project" value="UniProtKB-KW"/>
</dbReference>
<dbReference type="PANTHER" id="PTHR21349">
    <property type="entry name" value="50S RIBOSOMAL PROTEIN L21"/>
    <property type="match status" value="1"/>
</dbReference>
<dbReference type="NCBIfam" id="TIGR00061">
    <property type="entry name" value="L21"/>
    <property type="match status" value="1"/>
</dbReference>
<dbReference type="AlphaFoldDB" id="A0A3R9Q9W5"/>
<dbReference type="GO" id="GO:0005737">
    <property type="term" value="C:cytoplasm"/>
    <property type="evidence" value="ECO:0007669"/>
    <property type="project" value="UniProtKB-ARBA"/>
</dbReference>
<evidence type="ECO:0000256" key="2">
    <source>
        <dbReference type="ARBA" id="ARBA00022980"/>
    </source>
</evidence>
<dbReference type="PANTHER" id="PTHR21349:SF0">
    <property type="entry name" value="LARGE RIBOSOMAL SUBUNIT PROTEIN BL21M"/>
    <property type="match status" value="1"/>
</dbReference>
<keyword evidence="2 4" id="KW-0689">Ribosomal protein</keyword>
<evidence type="ECO:0000256" key="5">
    <source>
        <dbReference type="RuleBase" id="RU000562"/>
    </source>
</evidence>
<proteinExistence type="inferred from homology"/>
<dbReference type="OrthoDB" id="9813334at2"/>
<dbReference type="SUPFAM" id="SSF141091">
    <property type="entry name" value="L21p-like"/>
    <property type="match status" value="1"/>
</dbReference>
<dbReference type="GO" id="GO:1990904">
    <property type="term" value="C:ribonucleoprotein complex"/>
    <property type="evidence" value="ECO:0007669"/>
    <property type="project" value="UniProtKB-KW"/>
</dbReference>
<dbReference type="InterPro" id="IPR001787">
    <property type="entry name" value="Ribosomal_bL21"/>
</dbReference>
<keyword evidence="7" id="KW-1185">Reference proteome</keyword>
<dbReference type="Pfam" id="PF00829">
    <property type="entry name" value="Ribosomal_L21p"/>
    <property type="match status" value="1"/>
</dbReference>
<evidence type="ECO:0000313" key="6">
    <source>
        <dbReference type="EMBL" id="RSL16764.1"/>
    </source>
</evidence>
<dbReference type="GO" id="GO:0019843">
    <property type="term" value="F:rRNA binding"/>
    <property type="evidence" value="ECO:0007669"/>
    <property type="project" value="UniProtKB-UniRule"/>
</dbReference>
<comment type="caution">
    <text evidence="6">The sequence shown here is derived from an EMBL/GenBank/DDBJ whole genome shotgun (WGS) entry which is preliminary data.</text>
</comment>